<dbReference type="InterPro" id="IPR029030">
    <property type="entry name" value="Caspase-like_dom_sf"/>
</dbReference>
<dbReference type="SUPFAM" id="SSF52129">
    <property type="entry name" value="Caspase-like"/>
    <property type="match status" value="1"/>
</dbReference>
<proteinExistence type="predicted"/>
<dbReference type="GO" id="GO:0005737">
    <property type="term" value="C:cytoplasm"/>
    <property type="evidence" value="ECO:0007669"/>
    <property type="project" value="TreeGrafter"/>
</dbReference>
<keyword evidence="5" id="KW-1185">Reference proteome</keyword>
<sequence length="505" mass="53330">MMRRGLAALLAVAVLAGPASAERMWGLVIGIDDYAFVPDLHGAVNDARDIADALEGLDAEVTLLLDGEATRAAIFEAWRAILDKASPGDRLVVSFAGHGSNEPEAVPGSEEDGRDENFLLSGFAPRGPAAGERIRDDEIAGLLSESAGLRVIFVADACHAGTVTRNVEPALGYRYVDQAGIEEDPLPPPPPNSSEGADVQAIDLFLAAVREEEKVPEVMVDGAARGALSYAFADGLRGGADFDRNGIVTKGELELHVRRTVRRVSDGVQAPQSSPTGAETRALVRVARTQAAEKAGVADLRETGFGALPPVTVTRDPAWSGRAGILENPTGSLRMDGRIVRSAVGDVVAVATDGPALQSVIDTHRLAAALKRLADPRLDVRFDRGDRTYRAGTTLGIEIEGRATRFLTLVSIAPDGTLSLIYPRRDFGDPDAVDPDARMGFRVAVAPPFGADHVLALESVAEPDTLRAALARIDGTRDAGALWDAVRTSGARIALFPFFTAEGET</sequence>
<dbReference type="Pfam" id="PF00656">
    <property type="entry name" value="Peptidase_C14"/>
    <property type="match status" value="1"/>
</dbReference>
<dbReference type="RefSeq" id="WP_160765670.1">
    <property type="nucleotide sequence ID" value="NZ_WUPT01000005.1"/>
</dbReference>
<dbReference type="InterPro" id="IPR018247">
    <property type="entry name" value="EF_Hand_1_Ca_BS"/>
</dbReference>
<gene>
    <name evidence="4" type="ORF">GQ651_18005</name>
</gene>
<reference evidence="4 5" key="1">
    <citation type="submission" date="2019-12" db="EMBL/GenBank/DDBJ databases">
        <authorList>
            <person name="Lee S.D."/>
        </authorList>
    </citation>
    <scope>NUCLEOTIDE SEQUENCE [LARGE SCALE GENOMIC DNA]</scope>
    <source>
        <strain evidence="4 5">GH1-50</strain>
    </source>
</reference>
<dbReference type="Gene3D" id="3.40.50.1460">
    <property type="match status" value="1"/>
</dbReference>
<protein>
    <submittedName>
        <fullName evidence="4">DUF4384 domain-containing protein</fullName>
    </submittedName>
</protein>
<reference evidence="4 5" key="2">
    <citation type="submission" date="2020-03" db="EMBL/GenBank/DDBJ databases">
        <title>Kangsaoukella pontilimi gen. nov., sp. nov., a new member of the family Rhodobacteraceae isolated from a tidal mudflat.</title>
        <authorList>
            <person name="Kim I.S."/>
        </authorList>
    </citation>
    <scope>NUCLEOTIDE SEQUENCE [LARGE SCALE GENOMIC DNA]</scope>
    <source>
        <strain evidence="4 5">GH1-50</strain>
    </source>
</reference>
<dbReference type="Proteomes" id="UP000480350">
    <property type="component" value="Unassembled WGS sequence"/>
</dbReference>
<name>A0A7C9IIJ1_9RHOB</name>
<feature type="domain" description="Peptidase C14 caspase" evidence="3">
    <location>
        <begin position="26"/>
        <end position="274"/>
    </location>
</feature>
<dbReference type="InterPro" id="IPR011600">
    <property type="entry name" value="Pept_C14_caspase"/>
</dbReference>
<evidence type="ECO:0000259" key="3">
    <source>
        <dbReference type="Pfam" id="PF00656"/>
    </source>
</evidence>
<dbReference type="PROSITE" id="PS00018">
    <property type="entry name" value="EF_HAND_1"/>
    <property type="match status" value="1"/>
</dbReference>
<feature type="signal peptide" evidence="2">
    <location>
        <begin position="1"/>
        <end position="21"/>
    </location>
</feature>
<evidence type="ECO:0000256" key="2">
    <source>
        <dbReference type="SAM" id="SignalP"/>
    </source>
</evidence>
<feature type="chain" id="PRO_5028823111" evidence="2">
    <location>
        <begin position="22"/>
        <end position="505"/>
    </location>
</feature>
<evidence type="ECO:0000313" key="4">
    <source>
        <dbReference type="EMBL" id="MXQ09744.1"/>
    </source>
</evidence>
<dbReference type="PANTHER" id="PTHR48104">
    <property type="entry name" value="METACASPASE-4"/>
    <property type="match status" value="1"/>
</dbReference>
<comment type="caution">
    <text evidence="4">The sequence shown here is derived from an EMBL/GenBank/DDBJ whole genome shotgun (WGS) entry which is preliminary data.</text>
</comment>
<dbReference type="InterPro" id="IPR050452">
    <property type="entry name" value="Metacaspase"/>
</dbReference>
<dbReference type="AlphaFoldDB" id="A0A7C9IIJ1"/>
<dbReference type="PANTHER" id="PTHR48104:SF30">
    <property type="entry name" value="METACASPASE-1"/>
    <property type="match status" value="1"/>
</dbReference>
<keyword evidence="2" id="KW-0732">Signal</keyword>
<feature type="region of interest" description="Disordered" evidence="1">
    <location>
        <begin position="97"/>
        <end position="116"/>
    </location>
</feature>
<accession>A0A7C9IIJ1</accession>
<dbReference type="GO" id="GO:0004197">
    <property type="term" value="F:cysteine-type endopeptidase activity"/>
    <property type="evidence" value="ECO:0007669"/>
    <property type="project" value="InterPro"/>
</dbReference>
<dbReference type="GO" id="GO:0006508">
    <property type="term" value="P:proteolysis"/>
    <property type="evidence" value="ECO:0007669"/>
    <property type="project" value="InterPro"/>
</dbReference>
<evidence type="ECO:0000313" key="5">
    <source>
        <dbReference type="Proteomes" id="UP000480350"/>
    </source>
</evidence>
<dbReference type="EMBL" id="WUPT01000005">
    <property type="protein sequence ID" value="MXQ09744.1"/>
    <property type="molecule type" value="Genomic_DNA"/>
</dbReference>
<organism evidence="4 5">
    <name type="scientific">Kangsaoukella pontilimi</name>
    <dbReference type="NCBI Taxonomy" id="2691042"/>
    <lineage>
        <taxon>Bacteria</taxon>
        <taxon>Pseudomonadati</taxon>
        <taxon>Pseudomonadota</taxon>
        <taxon>Alphaproteobacteria</taxon>
        <taxon>Rhodobacterales</taxon>
        <taxon>Paracoccaceae</taxon>
        <taxon>Kangsaoukella</taxon>
    </lineage>
</organism>
<evidence type="ECO:0000256" key="1">
    <source>
        <dbReference type="SAM" id="MobiDB-lite"/>
    </source>
</evidence>